<dbReference type="Proteomes" id="UP000189911">
    <property type="component" value="Chromosome E"/>
</dbReference>
<feature type="region of interest" description="Disordered" evidence="1">
    <location>
        <begin position="55"/>
        <end position="289"/>
    </location>
</feature>
<evidence type="ECO:0000313" key="3">
    <source>
        <dbReference type="Proteomes" id="UP000189911"/>
    </source>
</evidence>
<feature type="compositionally biased region" description="Basic and acidic residues" evidence="1">
    <location>
        <begin position="186"/>
        <end position="219"/>
    </location>
</feature>
<organism evidence="2 3">
    <name type="scientific">Lachancea nothofagi CBS 11611</name>
    <dbReference type="NCBI Taxonomy" id="1266666"/>
    <lineage>
        <taxon>Eukaryota</taxon>
        <taxon>Fungi</taxon>
        <taxon>Dikarya</taxon>
        <taxon>Ascomycota</taxon>
        <taxon>Saccharomycotina</taxon>
        <taxon>Saccharomycetes</taxon>
        <taxon>Saccharomycetales</taxon>
        <taxon>Saccharomycetaceae</taxon>
        <taxon>Lachancea</taxon>
    </lineage>
</organism>
<feature type="compositionally biased region" description="Acidic residues" evidence="1">
    <location>
        <begin position="535"/>
        <end position="550"/>
    </location>
</feature>
<dbReference type="InterPro" id="IPR018837">
    <property type="entry name" value="TF_CRF1/IFH1"/>
</dbReference>
<feature type="compositionally biased region" description="Acidic residues" evidence="1">
    <location>
        <begin position="101"/>
        <end position="138"/>
    </location>
</feature>
<name>A0A1G4JXF6_9SACH</name>
<feature type="compositionally biased region" description="Polar residues" evidence="1">
    <location>
        <begin position="257"/>
        <end position="267"/>
    </location>
</feature>
<accession>A0A1G4JXF6</accession>
<feature type="compositionally biased region" description="Basic and acidic residues" evidence="1">
    <location>
        <begin position="784"/>
        <end position="797"/>
    </location>
</feature>
<feature type="compositionally biased region" description="Polar residues" evidence="1">
    <location>
        <begin position="360"/>
        <end position="371"/>
    </location>
</feature>
<dbReference type="OrthoDB" id="4047468at2759"/>
<dbReference type="AlphaFoldDB" id="A0A1G4JXF6"/>
<dbReference type="Pfam" id="PF10380">
    <property type="entry name" value="CRF1"/>
    <property type="match status" value="1"/>
</dbReference>
<reference evidence="3" key="1">
    <citation type="submission" date="2016-03" db="EMBL/GenBank/DDBJ databases">
        <authorList>
            <person name="Devillers Hugo."/>
        </authorList>
    </citation>
    <scope>NUCLEOTIDE SEQUENCE [LARGE SCALE GENOMIC DNA]</scope>
</reference>
<feature type="compositionally biased region" description="Low complexity" evidence="1">
    <location>
        <begin position="55"/>
        <end position="64"/>
    </location>
</feature>
<keyword evidence="3" id="KW-1185">Reference proteome</keyword>
<feature type="compositionally biased region" description="Low complexity" evidence="1">
    <location>
        <begin position="682"/>
        <end position="695"/>
    </location>
</feature>
<feature type="compositionally biased region" description="Basic and acidic residues" evidence="1">
    <location>
        <begin position="584"/>
        <end position="599"/>
    </location>
</feature>
<dbReference type="GO" id="GO:0060962">
    <property type="term" value="P:regulation of ribosomal protein gene transcription by RNA polymerase II"/>
    <property type="evidence" value="ECO:0007669"/>
    <property type="project" value="InterPro"/>
</dbReference>
<evidence type="ECO:0000313" key="2">
    <source>
        <dbReference type="EMBL" id="SCU95752.1"/>
    </source>
</evidence>
<sequence length="976" mass="107765">MAGKSPVKTGAVAGKQPSNLKKLKNRNVGGKSAPVLSNMGLLARPRRFSLIYSSDSSLSALSDLEGNRKTSFKNPKMSKKSKRGVSNEMGKNGKLIPENAVDSDSDSSSDVGAIDEESDNQDSSSDDDNEEDDDDDDEGAGKSGNGDSSSASSSDDDDVDFVKLSAERKKRAMRAMSAIKRGKSPKKSDVSHKYNSKDGKAGKNIKVESLGKDKPKVESSDEDALAFTFKNDGGIKFGDETKDTASDEDLGEEINDGRNSSTKTPASKTAAVDRLNVPQISESEESDYEIDHDAYLKSIQHDEEDIVGLDNGLDTGEDDVPMLDEEENHIVMELENDDELSFNGSIHEEGEDPVEIEAQNGKSAKFSSQTYKDYDDEDEDEIMSDFDEPFYEDPKFANLYYCAGSDQPLSLSTSLPLILDDEKRRNLDKKQTKKMEREELIRRRKLSRKLDKERRQKSAATDLDNEEYLFGVYFRSDGEEEKIHSLESPLRQLGSAAASETDYSSDEEYENILLDIAHMPTDEESLGVSAGGLDHDDDEDDDDDDDDDDVSMSNVFIDIDDLDPDSFYFQYESSDGEDLNENSKGLERSDLGKLGEPEDKDYVETVVYIDGESTDEDETLPPPDTRNKIGSKAKEVVSANVVGLKPPKLGTWETDNKPFSIIDGLSTKSLYPLAQDQQLLEQQQLQQQPLSASELSGAGEKEELTLNELLNMSELDDEDGTSNANNNNGAASEWYNKPKVPLSAFRNKGVDVTQDEEYMLPVFSARKCPIGYVGSERTRRKIDRMKELQKKKSEERRKVKKKKKLLKLKRERDRLEKESLTEATAPIEAENEEGLGAVIQTDSLSASDKKPDYDAIGDANSSKNSIESMDLDDINNLLSHADSDLVAHEGHDMDIIGTEDADILATLTAPVNVDTIDHKNMTTGAAWRRRQSVVEAAAENLRFTKSGLFSESALADLEQIIGGSAGSVIEFSDVLQ</sequence>
<protein>
    <submittedName>
        <fullName evidence="2">LANO_0E11276g1_1</fullName>
    </submittedName>
</protein>
<feature type="region of interest" description="Disordered" evidence="1">
    <location>
        <begin position="611"/>
        <end position="632"/>
    </location>
</feature>
<dbReference type="EMBL" id="LT598451">
    <property type="protein sequence ID" value="SCU95752.1"/>
    <property type="molecule type" value="Genomic_DNA"/>
</dbReference>
<dbReference type="PANTHER" id="PTHR28057">
    <property type="entry name" value="PROTEIN IFH1-RELATED"/>
    <property type="match status" value="1"/>
</dbReference>
<feature type="region of interest" description="Disordered" evidence="1">
    <location>
        <begin position="682"/>
        <end position="734"/>
    </location>
</feature>
<proteinExistence type="predicted"/>
<evidence type="ECO:0000256" key="1">
    <source>
        <dbReference type="SAM" id="MobiDB-lite"/>
    </source>
</evidence>
<feature type="region of interest" description="Disordered" evidence="1">
    <location>
        <begin position="357"/>
        <end position="377"/>
    </location>
</feature>
<feature type="region of interest" description="Disordered" evidence="1">
    <location>
        <begin position="781"/>
        <end position="803"/>
    </location>
</feature>
<dbReference type="PANTHER" id="PTHR28057:SF1">
    <property type="entry name" value="PROTEIN IFH1-RELATED"/>
    <property type="match status" value="1"/>
</dbReference>
<feature type="region of interest" description="Disordered" evidence="1">
    <location>
        <begin position="514"/>
        <end position="599"/>
    </location>
</feature>
<feature type="region of interest" description="Disordered" evidence="1">
    <location>
        <begin position="1"/>
        <end position="35"/>
    </location>
</feature>
<gene>
    <name evidence="2" type="ORF">LANO_0E11276G</name>
</gene>
<dbReference type="GO" id="GO:0003712">
    <property type="term" value="F:transcription coregulator activity"/>
    <property type="evidence" value="ECO:0007669"/>
    <property type="project" value="InterPro"/>
</dbReference>